<accession>A0A2N7K4V3</accession>
<reference evidence="2" key="1">
    <citation type="submission" date="2016-07" db="EMBL/GenBank/DDBJ databases">
        <title>Nontailed viruses are major unrecognized killers of bacteria in the ocean.</title>
        <authorList>
            <person name="Kauffman K."/>
            <person name="Hussain F."/>
            <person name="Yang J."/>
            <person name="Arevalo P."/>
            <person name="Brown J."/>
            <person name="Cutler M."/>
            <person name="Kelly L."/>
            <person name="Polz M.F."/>
        </authorList>
    </citation>
    <scope>NUCLEOTIDE SEQUENCE [LARGE SCALE GENOMIC DNA]</scope>
    <source>
        <strain evidence="2">10N.261.46.F8</strain>
    </source>
</reference>
<evidence type="ECO:0000313" key="2">
    <source>
        <dbReference type="Proteomes" id="UP000235406"/>
    </source>
</evidence>
<dbReference type="Proteomes" id="UP000235406">
    <property type="component" value="Unassembled WGS sequence"/>
</dbReference>
<comment type="caution">
    <text evidence="1">The sequence shown here is derived from an EMBL/GenBank/DDBJ whole genome shotgun (WGS) entry which is preliminary data.</text>
</comment>
<sequence>MEVKELGQLTNFTVSAIDEITGEEMPVLVSVLNDLSRVVVSFKAIQIGATFTRLSLRKLAAFGDYSLVISEKEYMPEITFSVTLIEDDFFALSEHPLLSEHLSVNDLDNLDSPMMQKLEEGL</sequence>
<organism evidence="1 2">
    <name type="scientific">Vibrio lentus</name>
    <dbReference type="NCBI Taxonomy" id="136468"/>
    <lineage>
        <taxon>Bacteria</taxon>
        <taxon>Pseudomonadati</taxon>
        <taxon>Pseudomonadota</taxon>
        <taxon>Gammaproteobacteria</taxon>
        <taxon>Vibrionales</taxon>
        <taxon>Vibrionaceae</taxon>
        <taxon>Vibrio</taxon>
    </lineage>
</organism>
<dbReference type="EMBL" id="MCZK01000115">
    <property type="protein sequence ID" value="PMM69310.1"/>
    <property type="molecule type" value="Genomic_DNA"/>
</dbReference>
<evidence type="ECO:0000313" key="1">
    <source>
        <dbReference type="EMBL" id="PMM69310.1"/>
    </source>
</evidence>
<proteinExistence type="predicted"/>
<dbReference type="OrthoDB" id="5905434at2"/>
<dbReference type="AlphaFoldDB" id="A0A2N7K4V3"/>
<protein>
    <submittedName>
        <fullName evidence="1">Uncharacterized protein</fullName>
    </submittedName>
</protein>
<dbReference type="RefSeq" id="WP_102435432.1">
    <property type="nucleotide sequence ID" value="NZ_CAWNVI010000115.1"/>
</dbReference>
<gene>
    <name evidence="1" type="ORF">BCT49_07280</name>
</gene>
<name>A0A2N7K4V3_9VIBR</name>